<feature type="transmembrane region" description="Helical" evidence="1">
    <location>
        <begin position="74"/>
        <end position="98"/>
    </location>
</feature>
<evidence type="ECO:0000313" key="2">
    <source>
        <dbReference type="EMBL" id="AKH46354.1"/>
    </source>
</evidence>
<dbReference type="EMBL" id="KR029582">
    <property type="protein sequence ID" value="AKH46354.1"/>
    <property type="molecule type" value="Genomic_DNA"/>
</dbReference>
<reference evidence="2" key="1">
    <citation type="journal article" date="2015" name="Front. Microbiol.">
        <title>Combining genomic sequencing methods to explore viral diversity and reveal potential virus-host interactions.</title>
        <authorList>
            <person name="Chow C.E."/>
            <person name="Winget D.M."/>
            <person name="White R.A.III."/>
            <person name="Hallam S.J."/>
            <person name="Suttle C.A."/>
        </authorList>
    </citation>
    <scope>NUCLEOTIDE SEQUENCE</scope>
    <source>
        <strain evidence="2">Anoxic3_7</strain>
    </source>
</reference>
<proteinExistence type="predicted"/>
<accession>A0A0F7L1B6</accession>
<keyword evidence="1" id="KW-0812">Transmembrane</keyword>
<evidence type="ECO:0000256" key="1">
    <source>
        <dbReference type="SAM" id="Phobius"/>
    </source>
</evidence>
<keyword evidence="1" id="KW-0472">Membrane</keyword>
<protein>
    <submittedName>
        <fullName evidence="2">Uncharacterized protein</fullName>
    </submittedName>
</protein>
<feature type="transmembrane region" description="Helical" evidence="1">
    <location>
        <begin position="41"/>
        <end position="62"/>
    </location>
</feature>
<name>A0A0F7L1B6_9VIRU</name>
<reference evidence="2" key="2">
    <citation type="submission" date="2015-03" db="EMBL/GenBank/DDBJ databases">
        <authorList>
            <person name="Chow C.-E.T."/>
            <person name="Winget D.M."/>
            <person name="White R.A.III."/>
            <person name="Hallam S.J."/>
            <person name="Suttle C.A."/>
        </authorList>
    </citation>
    <scope>NUCLEOTIDE SEQUENCE</scope>
    <source>
        <strain evidence="2">Anoxic3_7</strain>
    </source>
</reference>
<sequence>MGIISSSFFSDFQRYFINSTKLARCGCVRLSISRINSSRSICAFVGLLIFFDYFSFYYIYLLPLVQLHQISHRVLLHLCCINMYVGISLFYLCAELLVSTF</sequence>
<keyword evidence="1" id="KW-1133">Transmembrane helix</keyword>
<organism evidence="2">
    <name type="scientific">uncultured marine virus</name>
    <dbReference type="NCBI Taxonomy" id="186617"/>
    <lineage>
        <taxon>Viruses</taxon>
        <taxon>environmental samples</taxon>
    </lineage>
</organism>